<reference evidence="1" key="1">
    <citation type="submission" date="2022-08" db="EMBL/GenBank/DDBJ databases">
        <title>Genome Sequence of Fusarium decemcellulare.</title>
        <authorList>
            <person name="Buettner E."/>
        </authorList>
    </citation>
    <scope>NUCLEOTIDE SEQUENCE</scope>
    <source>
        <strain evidence="1">Babe19</strain>
    </source>
</reference>
<evidence type="ECO:0000313" key="1">
    <source>
        <dbReference type="EMBL" id="KAJ3538257.1"/>
    </source>
</evidence>
<proteinExistence type="predicted"/>
<dbReference type="Proteomes" id="UP001148629">
    <property type="component" value="Unassembled WGS sequence"/>
</dbReference>
<name>A0ACC1SET6_9HYPO</name>
<protein>
    <submittedName>
        <fullName evidence="1">Uncharacterized protein</fullName>
    </submittedName>
</protein>
<dbReference type="EMBL" id="JANRMS010000531">
    <property type="protein sequence ID" value="KAJ3538257.1"/>
    <property type="molecule type" value="Genomic_DNA"/>
</dbReference>
<comment type="caution">
    <text evidence="1">The sequence shown here is derived from an EMBL/GenBank/DDBJ whole genome shotgun (WGS) entry which is preliminary data.</text>
</comment>
<evidence type="ECO:0000313" key="2">
    <source>
        <dbReference type="Proteomes" id="UP001148629"/>
    </source>
</evidence>
<gene>
    <name evidence="1" type="ORF">NM208_g5984</name>
</gene>
<keyword evidence="2" id="KW-1185">Reference proteome</keyword>
<accession>A0ACC1SET6</accession>
<organism evidence="1 2">
    <name type="scientific">Fusarium decemcellulare</name>
    <dbReference type="NCBI Taxonomy" id="57161"/>
    <lineage>
        <taxon>Eukaryota</taxon>
        <taxon>Fungi</taxon>
        <taxon>Dikarya</taxon>
        <taxon>Ascomycota</taxon>
        <taxon>Pezizomycotina</taxon>
        <taxon>Sordariomycetes</taxon>
        <taxon>Hypocreomycetidae</taxon>
        <taxon>Hypocreales</taxon>
        <taxon>Nectriaceae</taxon>
        <taxon>Fusarium</taxon>
        <taxon>Fusarium decemcellulare species complex</taxon>
    </lineage>
</organism>
<sequence>MASQQKIESIEMTSRSVSPATVVDQEALPSPESADSASTQTTKREPIQEQAPAVTDILLSQNGGEENGHQIEPTHAQVCPLERHVLYSIITIALYALVSLSAACWLVAHIQTKTGGEYIKAQPIKGPFNSTTAKLIDAASSMLVAPAIIAIANWHIFKLARLSAVNEHPGRSSTASLTVLVEIAGTDWGSTSPVKFWTFLRSQKPRIICLGVITILSALSISFLSNVVAYESEGENVAWTKELEYIRLEVLKYFENQLQRLQTAKLSSSSDGVLHANVSSRAQSELSTTTRRLSDVPTFQLKASCKPSSLTSVSIKAPDVDNPHLRFVLEEGSSPMRSGPTQFHASFGTRTELLTKQSLTVEMDKVPAAKYPLIALNENAIWVGSLCYPGNSTIDFEEPTERFGQLPPFRQSSADFTQPEHEDESYNLTFWGITCHLERSTGKAIVSVNGTHWSIDPGTFRDQKLETRDDVPALLEGQYFDTFDDGRVGRAPGLGGHLLRATLSVYREAELSSWNIETLVDAFLWFEAETRSAPQNDRQADQSDKSVSSFKATAGEPQEYTMTFIPWLLLCGLVTLGASCVLTVVLTLDSLKVPSLRSGRVLDSIRLTADVGVALEKKDFEAASTWDGDKLNMCADEVQFRYKKDLRPGKDGCLVGVRLQQVRGCGAELTDNQASKVTFKMSPRESNSSETFSRPVSPLTIDEEPTEPAATDAGSSDQKERTTVIESLLPKISEPKPQGQSKGVARHRTGNNVLVDVTIVALIALCAMSVSFWMIFQIKFNTSKGFIEAATIGGRFSSSWAKLVDAGCSIVLAPAVLALANWYIFKLVRLCAVNQDAIHDRPISLKALAELAGTDWGSYSLFKHWTFIRSRNPRLCCLAFVTVLSAVSFSFLTNVTAYEARGFRLENSTKYLEGLFVPGDNLTWNTMLLNFTQDQNFKLFSELQDSLETPDSQLPLIGAGRSIRLNVSEQSLGKIAGSARRLFNVPAYQLNTTCKPSKIQDLEVLLEGNTAEFRMNISSARGSHIFQSIGNNWQLLLAGRLKNAEELPHPLIAFGDEETWLGFFYISQETDKRLFFGYGDLEPSTFQGNKDDFNGTSWTFYGVTCALERTMGQARVDRKAWSITKFQPDNSTRQIERQNSILQKLQTASMFDLAAVYETPGIGAHIAKAAVPRGIDPQNFPRMVAAFAWLEAKARNLVSNLAEVSAAEDLDFDVVVEDVEQLYAITYVPWILLTGLLALGTASLLAIGLALDFLQTPSLRTGRMLSPIQLIMDVGAALDKDEFEEAVLLDRDELDAWVETAKLHYEAEVDKREGQVQDHEGYRCVMKLRRIPRPETDG</sequence>